<gene>
    <name evidence="4" type="ORF">T9A_00017</name>
</gene>
<name>A0ABR4WGH6_9GAMM</name>
<evidence type="ECO:0000256" key="1">
    <source>
        <dbReference type="SAM" id="MobiDB-lite"/>
    </source>
</evidence>
<dbReference type="EMBL" id="ARXU01000001">
    <property type="protein sequence ID" value="KGD62697.1"/>
    <property type="molecule type" value="Genomic_DNA"/>
</dbReference>
<feature type="compositionally biased region" description="Polar residues" evidence="1">
    <location>
        <begin position="40"/>
        <end position="56"/>
    </location>
</feature>
<protein>
    <recommendedName>
        <fullName evidence="3">DUF4399 domain-containing protein</fullName>
    </recommendedName>
</protein>
<keyword evidence="2" id="KW-0732">Signal</keyword>
<dbReference type="Pfam" id="PF14347">
    <property type="entry name" value="DUF4399"/>
    <property type="match status" value="1"/>
</dbReference>
<evidence type="ECO:0000259" key="3">
    <source>
        <dbReference type="Pfam" id="PF14347"/>
    </source>
</evidence>
<feature type="signal peptide" evidence="2">
    <location>
        <begin position="1"/>
        <end position="22"/>
    </location>
</feature>
<feature type="region of interest" description="Disordered" evidence="1">
    <location>
        <begin position="40"/>
        <end position="64"/>
    </location>
</feature>
<organism evidence="4 5">
    <name type="scientific">Alcanivorax jadensis T9</name>
    <dbReference type="NCBI Taxonomy" id="1177181"/>
    <lineage>
        <taxon>Bacteria</taxon>
        <taxon>Pseudomonadati</taxon>
        <taxon>Pseudomonadota</taxon>
        <taxon>Gammaproteobacteria</taxon>
        <taxon>Oceanospirillales</taxon>
        <taxon>Alcanivoracaceae</taxon>
        <taxon>Alcanivorax</taxon>
    </lineage>
</organism>
<dbReference type="InterPro" id="IPR025512">
    <property type="entry name" value="DUF4399"/>
</dbReference>
<sequence length="177" mass="19067">MRIPFRYTLLAALIVGIPMLQACSDNETPEQQDIAEKIVEQSQKSKAMSAEESTASGIERSMAPENATASILSPADGATVTSPVTVTFGLEGMDVAPAGTEQEHSGHHHLLIDLNELPAMDFPLPANDNVVHFGKGQTETELELEPGTHTLQLLLGDHMHVPHEPPVMSEKITITVE</sequence>
<feature type="chain" id="PRO_5045792029" description="DUF4399 domain-containing protein" evidence="2">
    <location>
        <begin position="23"/>
        <end position="177"/>
    </location>
</feature>
<evidence type="ECO:0000256" key="2">
    <source>
        <dbReference type="SAM" id="SignalP"/>
    </source>
</evidence>
<dbReference type="Proteomes" id="UP000029443">
    <property type="component" value="Unassembled WGS sequence"/>
</dbReference>
<accession>A0ABR4WGH6</accession>
<comment type="caution">
    <text evidence="4">The sequence shown here is derived from an EMBL/GenBank/DDBJ whole genome shotgun (WGS) entry which is preliminary data.</text>
</comment>
<reference evidence="4 5" key="1">
    <citation type="submission" date="2012-09" db="EMBL/GenBank/DDBJ databases">
        <title>Genome Sequence of alkane-degrading Bacterium Alcanivorax jadensis T9.</title>
        <authorList>
            <person name="Lai Q."/>
            <person name="Shao Z."/>
        </authorList>
    </citation>
    <scope>NUCLEOTIDE SEQUENCE [LARGE SCALE GENOMIC DNA]</scope>
    <source>
        <strain evidence="4 5">T9</strain>
    </source>
</reference>
<keyword evidence="5" id="KW-1185">Reference proteome</keyword>
<proteinExistence type="predicted"/>
<evidence type="ECO:0000313" key="4">
    <source>
        <dbReference type="EMBL" id="KGD62697.1"/>
    </source>
</evidence>
<evidence type="ECO:0000313" key="5">
    <source>
        <dbReference type="Proteomes" id="UP000029443"/>
    </source>
</evidence>
<feature type="domain" description="DUF4399" evidence="3">
    <location>
        <begin position="86"/>
        <end position="177"/>
    </location>
</feature>
<dbReference type="PROSITE" id="PS51257">
    <property type="entry name" value="PROKAR_LIPOPROTEIN"/>
    <property type="match status" value="1"/>
</dbReference>